<proteinExistence type="predicted"/>
<keyword evidence="3" id="KW-1185">Reference proteome</keyword>
<gene>
    <name evidence="2" type="ORF">GCM10023346_04150</name>
</gene>
<evidence type="ECO:0000313" key="3">
    <source>
        <dbReference type="Proteomes" id="UP001500200"/>
    </source>
</evidence>
<evidence type="ECO:0000313" key="2">
    <source>
        <dbReference type="EMBL" id="GAA5189488.1"/>
    </source>
</evidence>
<keyword evidence="1" id="KW-0812">Transmembrane</keyword>
<evidence type="ECO:0000256" key="1">
    <source>
        <dbReference type="SAM" id="Phobius"/>
    </source>
</evidence>
<dbReference type="EMBL" id="BAABKK010000003">
    <property type="protein sequence ID" value="GAA5189488.1"/>
    <property type="molecule type" value="Genomic_DNA"/>
</dbReference>
<organism evidence="2 3">
    <name type="scientific">Arthrobacter gyeryongensis</name>
    <dbReference type="NCBI Taxonomy" id="1650592"/>
    <lineage>
        <taxon>Bacteria</taxon>
        <taxon>Bacillati</taxon>
        <taxon>Actinomycetota</taxon>
        <taxon>Actinomycetes</taxon>
        <taxon>Micrococcales</taxon>
        <taxon>Micrococcaceae</taxon>
        <taxon>Arthrobacter</taxon>
    </lineage>
</organism>
<dbReference type="RefSeq" id="WP_345447570.1">
    <property type="nucleotide sequence ID" value="NZ_BAABKK010000003.1"/>
</dbReference>
<name>A0ABP9S0V5_9MICC</name>
<feature type="transmembrane region" description="Helical" evidence="1">
    <location>
        <begin position="36"/>
        <end position="61"/>
    </location>
</feature>
<protein>
    <recommendedName>
        <fullName evidence="4">Peptidase M56 family protein</fullName>
    </recommendedName>
</protein>
<keyword evidence="1" id="KW-0472">Membrane</keyword>
<accession>A0ABP9S0V5</accession>
<sequence length="268" mass="28151">MNELRADDRFSIALRAELVSRVEKASPARARRRTRVWFGAGTLAGAVLLGGMGAAAAGLFVTPGAQQVTTLAAPVTETHSGTATVVLGAAPEGTTGIAMELTCLTPGRFEYEDGASATCTAADIGTAQAWSGYTVGVVPGKESVTIRTDAENRWRLTARYVNQKTTDWGSNAKGDTFGIQNENGTPDLIAVIATNGRSGYAYRTDMEEANGTAAMKTFKSPQDALDWQKARSGKSFSVPVYKVDGKTVIGEFVIGATNGHVEGVPSPR</sequence>
<evidence type="ECO:0008006" key="4">
    <source>
        <dbReference type="Google" id="ProtNLM"/>
    </source>
</evidence>
<keyword evidence="1" id="KW-1133">Transmembrane helix</keyword>
<comment type="caution">
    <text evidence="2">The sequence shown here is derived from an EMBL/GenBank/DDBJ whole genome shotgun (WGS) entry which is preliminary data.</text>
</comment>
<reference evidence="3" key="1">
    <citation type="journal article" date="2019" name="Int. J. Syst. Evol. Microbiol.">
        <title>The Global Catalogue of Microorganisms (GCM) 10K type strain sequencing project: providing services to taxonomists for standard genome sequencing and annotation.</title>
        <authorList>
            <consortium name="The Broad Institute Genomics Platform"/>
            <consortium name="The Broad Institute Genome Sequencing Center for Infectious Disease"/>
            <person name="Wu L."/>
            <person name="Ma J."/>
        </authorList>
    </citation>
    <scope>NUCLEOTIDE SEQUENCE [LARGE SCALE GENOMIC DNA]</scope>
    <source>
        <strain evidence="3">JCM 18514</strain>
    </source>
</reference>
<dbReference type="Proteomes" id="UP001500200">
    <property type="component" value="Unassembled WGS sequence"/>
</dbReference>